<feature type="transmembrane region" description="Helical" evidence="1">
    <location>
        <begin position="206"/>
        <end position="226"/>
    </location>
</feature>
<feature type="transmembrane region" description="Helical" evidence="1">
    <location>
        <begin position="66"/>
        <end position="85"/>
    </location>
</feature>
<name>A0A5B9WC71_9BACT</name>
<feature type="transmembrane region" description="Helical" evidence="1">
    <location>
        <begin position="238"/>
        <end position="258"/>
    </location>
</feature>
<organism evidence="2 3">
    <name type="scientific">Aquisphaera giovannonii</name>
    <dbReference type="NCBI Taxonomy" id="406548"/>
    <lineage>
        <taxon>Bacteria</taxon>
        <taxon>Pseudomonadati</taxon>
        <taxon>Planctomycetota</taxon>
        <taxon>Planctomycetia</taxon>
        <taxon>Isosphaerales</taxon>
        <taxon>Isosphaeraceae</taxon>
        <taxon>Aquisphaera</taxon>
    </lineage>
</organism>
<keyword evidence="1" id="KW-0812">Transmembrane</keyword>
<evidence type="ECO:0000313" key="2">
    <source>
        <dbReference type="EMBL" id="QEH38268.1"/>
    </source>
</evidence>
<dbReference type="InterPro" id="IPR010390">
    <property type="entry name" value="ABC-2_transporter-like"/>
</dbReference>
<dbReference type="PANTHER" id="PTHR36833">
    <property type="entry name" value="SLR0610 PROTEIN-RELATED"/>
    <property type="match status" value="1"/>
</dbReference>
<dbReference type="RefSeq" id="WP_246196283.1">
    <property type="nucleotide sequence ID" value="NZ_CP042997.1"/>
</dbReference>
<protein>
    <recommendedName>
        <fullName evidence="4">ABC-2 family transporter protein</fullName>
    </recommendedName>
</protein>
<evidence type="ECO:0000313" key="3">
    <source>
        <dbReference type="Proteomes" id="UP000324233"/>
    </source>
</evidence>
<proteinExistence type="predicted"/>
<keyword evidence="1" id="KW-1133">Transmembrane helix</keyword>
<dbReference type="PANTHER" id="PTHR36833:SF2">
    <property type="entry name" value="SLR0610 PROTEIN"/>
    <property type="match status" value="1"/>
</dbReference>
<sequence>MLASLSKYLRMFGHLARYTLTRELSMRGNFLVKVSVEVIWLGIMVAFYRTVFARTSYVASWSESEYFFFVGCYFALNGLIETLFLENCNEFAELVRTGDLDFLLLRPIDEQFLISFRRVDWGTFPNILMGAVLMGIALVQKGWTFDPARVAAFFVTFAAGTVIAYSCMLVLTSLSVWLVRNQSLMEMWWLFTSLARYPREIYKGPWAAALGDVFTFLIPILLVSNVPANVMVRVLDPAMVALTVVSSILLLWFSRAFFQHALRSYRSASS</sequence>
<accession>A0A5B9WC71</accession>
<dbReference type="EMBL" id="CP042997">
    <property type="protein sequence ID" value="QEH38268.1"/>
    <property type="molecule type" value="Genomic_DNA"/>
</dbReference>
<keyword evidence="1" id="KW-0472">Membrane</keyword>
<dbReference type="KEGG" id="agv:OJF2_68660"/>
<evidence type="ECO:0000256" key="1">
    <source>
        <dbReference type="SAM" id="Phobius"/>
    </source>
</evidence>
<dbReference type="Pfam" id="PF06182">
    <property type="entry name" value="ABC2_membrane_6"/>
    <property type="match status" value="1"/>
</dbReference>
<feature type="transmembrane region" description="Helical" evidence="1">
    <location>
        <begin position="30"/>
        <end position="51"/>
    </location>
</feature>
<keyword evidence="3" id="KW-1185">Reference proteome</keyword>
<dbReference type="Proteomes" id="UP000324233">
    <property type="component" value="Chromosome"/>
</dbReference>
<reference evidence="2 3" key="1">
    <citation type="submission" date="2019-08" db="EMBL/GenBank/DDBJ databases">
        <title>Deep-cultivation of Planctomycetes and their phenomic and genomic characterization uncovers novel biology.</title>
        <authorList>
            <person name="Wiegand S."/>
            <person name="Jogler M."/>
            <person name="Boedeker C."/>
            <person name="Pinto D."/>
            <person name="Vollmers J."/>
            <person name="Rivas-Marin E."/>
            <person name="Kohn T."/>
            <person name="Peeters S.H."/>
            <person name="Heuer A."/>
            <person name="Rast P."/>
            <person name="Oberbeckmann S."/>
            <person name="Bunk B."/>
            <person name="Jeske O."/>
            <person name="Meyerdierks A."/>
            <person name="Storesund J.E."/>
            <person name="Kallscheuer N."/>
            <person name="Luecker S."/>
            <person name="Lage O.M."/>
            <person name="Pohl T."/>
            <person name="Merkel B.J."/>
            <person name="Hornburger P."/>
            <person name="Mueller R.-W."/>
            <person name="Bruemmer F."/>
            <person name="Labrenz M."/>
            <person name="Spormann A.M."/>
            <person name="Op den Camp H."/>
            <person name="Overmann J."/>
            <person name="Amann R."/>
            <person name="Jetten M.S.M."/>
            <person name="Mascher T."/>
            <person name="Medema M.H."/>
            <person name="Devos D.P."/>
            <person name="Kaster A.-K."/>
            <person name="Ovreas L."/>
            <person name="Rohde M."/>
            <person name="Galperin M.Y."/>
            <person name="Jogler C."/>
        </authorList>
    </citation>
    <scope>NUCLEOTIDE SEQUENCE [LARGE SCALE GENOMIC DNA]</scope>
    <source>
        <strain evidence="2 3">OJF2</strain>
    </source>
</reference>
<dbReference type="AlphaFoldDB" id="A0A5B9WC71"/>
<gene>
    <name evidence="2" type="ORF">OJF2_68660</name>
</gene>
<evidence type="ECO:0008006" key="4">
    <source>
        <dbReference type="Google" id="ProtNLM"/>
    </source>
</evidence>
<feature type="transmembrane region" description="Helical" evidence="1">
    <location>
        <begin position="151"/>
        <end position="179"/>
    </location>
</feature>
<feature type="transmembrane region" description="Helical" evidence="1">
    <location>
        <begin position="121"/>
        <end position="139"/>
    </location>
</feature>